<feature type="domain" description="Dynein heavy chain C-terminal" evidence="29">
    <location>
        <begin position="3985"/>
        <end position="4220"/>
    </location>
</feature>
<evidence type="ECO:0000256" key="12">
    <source>
        <dbReference type="ARBA" id="ARBA00023017"/>
    </source>
</evidence>
<dbReference type="GO" id="GO:0007018">
    <property type="term" value="P:microtubule-based movement"/>
    <property type="evidence" value="ECO:0007669"/>
    <property type="project" value="InterPro"/>
</dbReference>
<dbReference type="FunFam" id="3.20.180.20:FF:000002">
    <property type="entry name" value="Cytoplasmic dynein heavy chain 1"/>
    <property type="match status" value="1"/>
</dbReference>
<evidence type="ECO:0000256" key="10">
    <source>
        <dbReference type="ARBA" id="ARBA00022794"/>
    </source>
</evidence>
<dbReference type="FunFam" id="3.40.50.300:FF:000071">
    <property type="entry name" value="Cytoplasmic dynein heavy chain 1"/>
    <property type="match status" value="1"/>
</dbReference>
<dbReference type="Pfam" id="PF08393">
    <property type="entry name" value="DHC_N2"/>
    <property type="match status" value="1"/>
</dbReference>
<dbReference type="GO" id="GO:0008569">
    <property type="term" value="F:minus-end-directed microtubule motor activity"/>
    <property type="evidence" value="ECO:0007669"/>
    <property type="project" value="InterPro"/>
</dbReference>
<keyword evidence="12" id="KW-0243">Dynein</keyword>
<dbReference type="InterPro" id="IPR024743">
    <property type="entry name" value="Dynein_HC_stalk"/>
</dbReference>
<dbReference type="Gene3D" id="1.20.920.20">
    <property type="match status" value="1"/>
</dbReference>
<dbReference type="KEGG" id="apln:108740388"/>
<keyword evidence="7" id="KW-0963">Cytoplasm</keyword>
<dbReference type="Pfam" id="PF03028">
    <property type="entry name" value="Dynein_heavy"/>
    <property type="match status" value="1"/>
</dbReference>
<dbReference type="SUPFAM" id="SSF52540">
    <property type="entry name" value="P-loop containing nucleoside triphosphate hydrolases"/>
    <property type="match status" value="4"/>
</dbReference>
<dbReference type="Gene3D" id="1.20.58.1120">
    <property type="match status" value="1"/>
</dbReference>
<dbReference type="InterPro" id="IPR043157">
    <property type="entry name" value="Dynein_AAA1S"/>
</dbReference>
<evidence type="ECO:0000256" key="1">
    <source>
        <dbReference type="ARBA" id="ARBA00004138"/>
    </source>
</evidence>
<dbReference type="GO" id="GO:0030030">
    <property type="term" value="P:cell projection organization"/>
    <property type="evidence" value="ECO:0007669"/>
    <property type="project" value="UniProtKB-KW"/>
</dbReference>
<keyword evidence="11" id="KW-0067">ATP-binding</keyword>
<dbReference type="RefSeq" id="XP_025831312.1">
    <property type="nucleotide sequence ID" value="XM_025975527.1"/>
</dbReference>
<evidence type="ECO:0000259" key="29">
    <source>
        <dbReference type="Pfam" id="PF18199"/>
    </source>
</evidence>
<dbReference type="InterPro" id="IPR004273">
    <property type="entry name" value="Dynein_heavy_D6_P-loop"/>
</dbReference>
<dbReference type="InterPro" id="IPR054354">
    <property type="entry name" value="DYNC2H1-like_lid"/>
</dbReference>
<comment type="similarity">
    <text evidence="4">Belongs to the dynein heavy chain family.</text>
</comment>
<keyword evidence="32" id="KW-1185">Reference proteome</keyword>
<dbReference type="FunFam" id="1.20.920.20:FF:000002">
    <property type="entry name" value="Cytoplasmic dynein 1 heavy chain"/>
    <property type="match status" value="1"/>
</dbReference>
<evidence type="ECO:0000259" key="26">
    <source>
        <dbReference type="Pfam" id="PF12780"/>
    </source>
</evidence>
<evidence type="ECO:0000256" key="2">
    <source>
        <dbReference type="ARBA" id="ARBA00004202"/>
    </source>
</evidence>
<keyword evidence="14" id="KW-0969">Cilium</keyword>
<feature type="domain" description="Cytoplasmic dynein 2 heavy chain 1 AAA+ ATPase" evidence="30">
    <location>
        <begin position="2100"/>
        <end position="2183"/>
    </location>
</feature>
<dbReference type="GO" id="GO:0045505">
    <property type="term" value="F:dynein intermediate chain binding"/>
    <property type="evidence" value="ECO:0007669"/>
    <property type="project" value="InterPro"/>
</dbReference>
<dbReference type="Gene3D" id="1.10.8.710">
    <property type="match status" value="1"/>
</dbReference>
<dbReference type="PANTHER" id="PTHR45703">
    <property type="entry name" value="DYNEIN HEAVY CHAIN"/>
    <property type="match status" value="1"/>
</dbReference>
<dbReference type="Gene3D" id="1.10.8.720">
    <property type="entry name" value="Region D6 of dynein motor"/>
    <property type="match status" value="1"/>
</dbReference>
<feature type="coiled-coil region" evidence="20">
    <location>
        <begin position="3065"/>
        <end position="3127"/>
    </location>
</feature>
<dbReference type="Gene3D" id="1.10.8.1220">
    <property type="match status" value="1"/>
</dbReference>
<evidence type="ECO:0000256" key="17">
    <source>
        <dbReference type="ARBA" id="ARBA00023212"/>
    </source>
</evidence>
<feature type="domain" description="Dynein heavy chain ATP-binding dynein motor region" evidence="27">
    <location>
        <begin position="3187"/>
        <end position="3406"/>
    </location>
</feature>
<feature type="domain" description="Dynein heavy chain AAA module D4" evidence="26">
    <location>
        <begin position="2587"/>
        <end position="2799"/>
    </location>
</feature>
<dbReference type="InterPro" id="IPR049400">
    <property type="entry name" value="DYNC2H1_AAA_dom"/>
</dbReference>
<dbReference type="Gene3D" id="3.10.490.20">
    <property type="match status" value="1"/>
</dbReference>
<dbReference type="GO" id="GO:0005524">
    <property type="term" value="F:ATP binding"/>
    <property type="evidence" value="ECO:0007669"/>
    <property type="project" value="UniProtKB-KW"/>
</dbReference>
<dbReference type="GO" id="GO:0051959">
    <property type="term" value="F:dynein light intermediate chain binding"/>
    <property type="evidence" value="ECO:0007669"/>
    <property type="project" value="InterPro"/>
</dbReference>
<dbReference type="InterPro" id="IPR026983">
    <property type="entry name" value="DHC"/>
</dbReference>
<feature type="domain" description="Dynein heavy chain tail" evidence="22">
    <location>
        <begin position="156"/>
        <end position="647"/>
    </location>
</feature>
<dbReference type="Pfam" id="PF22597">
    <property type="entry name" value="DYN_lid"/>
    <property type="match status" value="1"/>
</dbReference>
<dbReference type="Pfam" id="PF18198">
    <property type="entry name" value="AAA_lid_11"/>
    <property type="match status" value="1"/>
</dbReference>
<evidence type="ECO:0000256" key="3">
    <source>
        <dbReference type="ARBA" id="ARBA00004245"/>
    </source>
</evidence>
<evidence type="ECO:0000256" key="7">
    <source>
        <dbReference type="ARBA" id="ARBA00022490"/>
    </source>
</evidence>
<evidence type="ECO:0000259" key="30">
    <source>
        <dbReference type="Pfam" id="PF21264"/>
    </source>
</evidence>
<evidence type="ECO:0000256" key="9">
    <source>
        <dbReference type="ARBA" id="ARBA00022741"/>
    </source>
</evidence>
<sequence>MSNFQTRFFVNAAGFHLGFKVEEDEWEKSTENLNCLTQFLSQGDILCLYATLDKNKGKKLKFENKMNMSEDNPEKVVVFYKSSPIIITDDNMFMVQTVAVQGTPTTALYHALSNVFVPLFSQNNTTSTNTIVQKQLANLQIGLRNLANITNDENSKQGNENEVLTVIQNLDHELEYWKNKSEASATKKDIQKCLDVSGIIEQLAENFRVLEALPLPEIEDILENAHSSLDDLWRLDVPYPKARMQHLMDLISFDLVKCLSKHVKDSNVWSEDFMSVLETLNLCINTGEHWLTTCKQLTEIYWPNYSLHVWKGKPHVPSNLQALVDRVKEVLNVRTVHRQIVRLLTASEVEDLKTNETFKPFQDVEYLRTDPYTEGQWKTAVKKFEYLFQPAEQRVATKLRKQLSDTTANTQQLLHECSRYCELISRPIVKQVLQNERQYLLSVSKDYLKELAAQMTSDVRPDFDKYNTSQTVAEIMNLRQLELKVQRVDGISDKLLNDLHGYDELKQATKQLTKEIREQHSDLFDSWTNDIYTSIKSNHLSLKETDPVVQFSKDKMMEVNYSPRLVVLIGEVRQLASFNYTIPDSIIEVADLASKFMRHARTLEQIANFHNTIGDRMIPSQRPMMLASAVALSKLVQDQEVVTWSDVKSVEKYVNILKNAVEKLSDENDLLTDYHSKIKEKIADLEDVDLIKQFHKWKDALKFVQNIVNQVQTKGFQNMATWKTDIDKQLATVLEKKYIQSFDTLHLYLPEIHVDLAYRNNELQFSPSEEILEEKYNQQLKRFMDLPKKLTGVSETVSGNVFAEIVERSKEHLDIINKHKNDLFKQLQTVKTHWKSWLTLDGLDTSQLKSWQQWDIQFRASKTFGQEIAKLPSSEERVGCFIVGLSWLRMDLENHNRNHWSQLTISLKDSIAQDVFKLQQYIDSSTANLHKQLLTIEQFGEADLGFSKILNDKPEMENVLQEVLQKCKTLSSWTREQVDSVNRLQTAWERLESLLENHEHIITRQIETMKITLNVTRENLMHDLQRFEAKWEQVKTHPGTDQNNMDSLKTYLDKIKEKRLQWDELTQKKDALLNEYLRLNMEPPVIPIFDEVEADLKQQEDLWKPFEEFSSEINQLMDEEWIVFRKKIYRLEEFLNKWDTALTTMENPSPALQIEIEKYTEVIPILQYLRGEYFTDKHWSEIFALLGIPQKPIDAICLRDFLNVAQKIVEEGSKLQMISKKAASEIVVRQALSELELWDFQTRFALTLHTDSKRVNLMLIKDFKDILNKIGDNQSLLQSVKNSSDYETFSERITSWESRLIDLDRYITSLAQIQRKWLYLEPIFVSGTLSQEKGRFNRIDKDFRRIITFIEKELKVTSLLKFPNIGSTLENLQEQLTKCQHSLDKFLAEKRKRFPRFLFLSDDDLLEIVGQSSKEHVIQSHLKKLFGGINSIKLDVDNKNIIAMCSLQGETVILNQPVDINQPVEDWLNSLVKEMQITLRSLLTRCLSEGENANPAKYPSQILCLSNSITFTKQCEKAIADMALVPLLGSYKSQLVHYSSLNFNRNNQSNENSGSDVLELKLKTLLVDTIHNVSVIEELIADNVAKDNDWTWRKQLRFYSDTSGNVTVKMVNAEFEYSYEYLGNQPKLVQTSLTDKCFLTLTQGMHLGLGGNPYGPAGTGKTETVKALGCLLGRQVLVFNCDETIDATSMGKILFGLVQCGAWGCFDEFNRLDEVTLSTISMHIQSIQNALYHKQNTVAMLEQEVQVNKHSGIFVTLNPAGEGYGARNNLPDNLKQLFRPIVMTQPDHEDIAKTLLHCDGFKHANVLAKKIVEIYNLSSNLLSKQQHYDWGLRALKTVLLSCGEYIRQYHTNEEIGTVNLEKELEFAVQSLRKNTLSRLTYADSVKFEALLADAFPNTHIESTGHEEFLKALDESYNELKYQINERQINKCIEFYEQLKQRMGVALVGPSGSGKTVVRTLVFHALNKMGNVLKQTTFNPKAINKTLLLGKIDTDTRQWMDGVLTSCSLQVTSEPPDTWSWIVCDGDIDPEWIESLNSVLDDNRLLSLPSGWQIKFGPNVNFVFETHELSHASPATVSRLGIVLLNEEDFTVTNYLDGIVNSLEDDVGDLLKHYIPEYFYKAFDWAKDEGKFPLSKSNLSIVKTAFQHLYDAKTKTQFLVGLLNGLGSQLSRDCRNVFIKQVFDSFGEMCPNPSHFLLYDERSDNIESYDTDVDITFSEKHIEDIPLVKTALINHSLDLLRKCLTPGEERHFLLVAEHGSAKSLIIEQLIKERSDWEMATIHCSAYVTPEYVSYKLSQMCMMISKSNKRIYKPNKGNLVLYFKNLQLLKNDRWGTNILITFLQQLICYKGFYDSNLEWIELENFVIAGSLTPTKDLTTRFTSLFNIYCIDPPSKDDLQLIFLSYMNFGIETLFQKGQRFSKINISKLVFAMLNIYYKMQELFAASEYQYYSFSPHDLTKWFSNIWSYKYNDDENVENGLLETVVYEAQTIFREKLLSNEEKQTFDAILGETFEHLGANREFLRNVNSRFYVPFKQVLVNQKRNRLARVTKEEWTESVKKAIRQYENDEKILNVSITPELLFVSSIVAKSLSEPCGNILLAGSSGSGRKSSAKIISVLQSAKLVCPISSTKSSFCGDLKMAMQFVGVEDQPLYLLVEDFLLQNAEILSILNVLMQSGEVPGLFLPAELESITSGLRDDSNNSSFDGNLAQYFAQRVLNNLHFIICLDADNHELTSIFQSCPALVQRCYIMWLPKWTQETMQNTPNVLIDNYNEKLTLQSNKVEKIHYFFDIHKVAEEIENSPFHYVTLIRTYIDLYTENLETILRQQKKLQGGVSKLNEAKNVVRELKLKAAQQQEILSEKQAKANSALDMISNTMKNANDQKKEMETLKQHTQEESIKLAKRKQEIEEELAEVKPLIEEARTAVGNIKSEALSEIRSLRAPPDVIRDILEGVLRLMGIQDTSWNSMKNFLSKRGIKEDIRSFDASRILPENRQAVERLMNLKKDSFNSKLAKRASVAAAPLATWVSANVRYSVVLDSIKPLEREQYKLQKNLDNAEFQLEGLSAGLTNVDAAVAKLKEQLSTYTREAAEIEISLKAAQETLDNAEGLVDKLTGEYERWQEQIEKLSQDILHLPPNCLLASAFVVYLGGCGKSERISILNKWTNILKNEYDIDDFSIEKFLSSERIKLQWLTEGLSSDKLSIQNAIILLNTKLCPVVIDPSSEAIKWFVEHLKNKSVERVTQNCSKFITTLELAIRFGKVLIVEEIDTISPVLYPIVRKEFSLQGQRKLIGINGKLVDYHEKFSLIFVTRNTQLKLPVEIKSSVNLIKFVTAQEGLEEQLLNSVIQKISPDLEKRKKDLLCQQEELQEKQIQLQDQLLEDLTNSSGDILQNKDLIVSLNKTKSGSDAIVKALEESRKIQEVMQAEYDVYKEISNFGSFLYFSAIDFSKINVLYSLSIKSFTRLFLNTLPPFEDDEYDINLAKSALIQAFYNYMGRGVFKKDRLTFALFLTRKLFPKEIPEEQWEIFLGKTATKRSIELEEVPQWIPKHLSQNVISLQLLPAFYKMLRLDDQKLWESFIQNTDCENYFPQHTKYSDFEKVLLVQCFRPDRLLTVLTSFIFRLTGLRSLHPEILQFSKIFGESIENEPILIITSSGNDPSVELKSLAERTVGPQKYVEISMGEDEKDAVLTTLLEAAKLGNWLTLKNLHLVTTWLPILCQNLQNIEFHKDFRLWLVTEYHKQFSPVLAQNCLKVVFEAPQGIKNNILRSFSKWGPSYLNKLNPTGSRIFFILACIHAVLQERRTYIPQGWSKWYEFSDSDLSTIVRLAEEIWKSQTIALVWKYLYGLCADAVYGSRIEKKEDRKILKAYLKQYLNDECLSHRWRPLGLNAPLPTSSNYDEYIKSIQHLNNRDLAVYFGLPENIEKALERNTSVRVVEKLKDLYIGGNMLASDVFAKTNINNWQKCLVPYMSLWKKLNQNHGFIKENVDMLRCEGNPLEVFIAEEYKHGILLSQRIHKSLSALNSVLKGNSAPNDEDKKIVSDFQNHKTPICWLKIWKGSEDPQDYMKSVVGKVRKLLDWQNTKPIEKFFGLSIDLSYTFHPEGFFAAFKQYHARKYKIALDELCMRTTFTPSPDGESLTLTNLLLEGGLFNGRKLIMCDSNSNNLSSSPDCQLSWETKTSKLDNYEYLNVPLYTSKRERLLTFLQVPCEPKEKEIWITAALAFFIDF</sequence>
<dbReference type="Pfam" id="PF21264">
    <property type="entry name" value="DYNC2H1_AAA_dom"/>
    <property type="match status" value="1"/>
</dbReference>
<dbReference type="InParanoid" id="A0A7F5R5E5"/>
<dbReference type="Gene3D" id="1.20.920.30">
    <property type="match status" value="1"/>
</dbReference>
<dbReference type="Gene3D" id="1.20.140.100">
    <property type="entry name" value="Dynein heavy chain, N-terminal domain 2"/>
    <property type="match status" value="1"/>
</dbReference>
<dbReference type="Pfam" id="PF08385">
    <property type="entry name" value="DHC_N1"/>
    <property type="match status" value="1"/>
</dbReference>
<evidence type="ECO:0000313" key="33">
    <source>
        <dbReference type="RefSeq" id="XP_025831312.1"/>
    </source>
</evidence>
<dbReference type="InterPro" id="IPR013602">
    <property type="entry name" value="Dynein_heavy_linker"/>
</dbReference>
<dbReference type="InterPro" id="IPR042219">
    <property type="entry name" value="AAA_lid_11_sf"/>
</dbReference>
<dbReference type="Pfam" id="PF12780">
    <property type="entry name" value="AAA_8"/>
    <property type="match status" value="1"/>
</dbReference>
<dbReference type="InterPro" id="IPR035699">
    <property type="entry name" value="AAA_6"/>
</dbReference>
<dbReference type="Pfam" id="PF12774">
    <property type="entry name" value="AAA_6"/>
    <property type="match status" value="1"/>
</dbReference>
<evidence type="ECO:0000256" key="19">
    <source>
        <dbReference type="ARBA" id="ARBA00023902"/>
    </source>
</evidence>
<evidence type="ECO:0000256" key="14">
    <source>
        <dbReference type="ARBA" id="ARBA00023069"/>
    </source>
</evidence>
<dbReference type="InterPro" id="IPR041658">
    <property type="entry name" value="AAA_lid_11"/>
</dbReference>
<dbReference type="InterPro" id="IPR042222">
    <property type="entry name" value="Dynein_2_N"/>
</dbReference>
<dbReference type="PANTHER" id="PTHR45703:SF22">
    <property type="entry name" value="DYNEIN CYTOPLASMIC 2 HEAVY CHAIN 1"/>
    <property type="match status" value="1"/>
</dbReference>
<keyword evidence="5" id="KW-0217">Developmental protein</keyword>
<evidence type="ECO:0000256" key="15">
    <source>
        <dbReference type="ARBA" id="ARBA00023136"/>
    </source>
</evidence>
<evidence type="ECO:0000256" key="4">
    <source>
        <dbReference type="ARBA" id="ARBA00008887"/>
    </source>
</evidence>
<evidence type="ECO:0000256" key="5">
    <source>
        <dbReference type="ARBA" id="ARBA00022473"/>
    </source>
</evidence>
<keyword evidence="9" id="KW-0547">Nucleotide-binding</keyword>
<dbReference type="GeneID" id="108740388"/>
<dbReference type="InterPro" id="IPR042228">
    <property type="entry name" value="Dynein_linker_3"/>
</dbReference>
<dbReference type="GO" id="GO:0005886">
    <property type="term" value="C:plasma membrane"/>
    <property type="evidence" value="ECO:0007669"/>
    <property type="project" value="UniProtKB-SubCell"/>
</dbReference>
<evidence type="ECO:0000259" key="23">
    <source>
        <dbReference type="Pfam" id="PF08393"/>
    </source>
</evidence>
<dbReference type="Pfam" id="PF18199">
    <property type="entry name" value="Dynein_C"/>
    <property type="match status" value="1"/>
</dbReference>
<dbReference type="InterPro" id="IPR027417">
    <property type="entry name" value="P-loop_NTPase"/>
</dbReference>
<keyword evidence="16" id="KW-0505">Motor protein</keyword>
<dbReference type="OrthoDB" id="447173at2759"/>
<evidence type="ECO:0000256" key="8">
    <source>
        <dbReference type="ARBA" id="ARBA00022701"/>
    </source>
</evidence>
<feature type="domain" description="Dynein heavy chain coiled coil stalk" evidence="25">
    <location>
        <begin position="2827"/>
        <end position="3159"/>
    </location>
</feature>
<evidence type="ECO:0000256" key="18">
    <source>
        <dbReference type="ARBA" id="ARBA00023273"/>
    </source>
</evidence>
<feature type="domain" description="Dynein 2 heavy chain 1 cytoplasmic ATPase lid" evidence="31">
    <location>
        <begin position="2412"/>
        <end position="2500"/>
    </location>
</feature>
<evidence type="ECO:0000259" key="28">
    <source>
        <dbReference type="Pfam" id="PF18198"/>
    </source>
</evidence>
<evidence type="ECO:0000259" key="22">
    <source>
        <dbReference type="Pfam" id="PF08385"/>
    </source>
</evidence>
<evidence type="ECO:0000256" key="20">
    <source>
        <dbReference type="SAM" id="Coils"/>
    </source>
</evidence>
<evidence type="ECO:0000259" key="31">
    <source>
        <dbReference type="Pfam" id="PF22597"/>
    </source>
</evidence>
<keyword evidence="18" id="KW-0966">Cell projection</keyword>
<dbReference type="InterPro" id="IPR041228">
    <property type="entry name" value="Dynein_C"/>
</dbReference>
<protein>
    <recommendedName>
        <fullName evidence="19">Cytoplasmic dynein 2 heavy chain 1</fullName>
    </recommendedName>
</protein>
<feature type="domain" description="Dynein heavy chain linker" evidence="23">
    <location>
        <begin position="1090"/>
        <end position="1486"/>
    </location>
</feature>
<reference evidence="33" key="1">
    <citation type="submission" date="2025-08" db="UniProtKB">
        <authorList>
            <consortium name="RefSeq"/>
        </authorList>
    </citation>
    <scope>IDENTIFICATION</scope>
    <source>
        <tissue evidence="33">Entire body</tissue>
    </source>
</reference>
<evidence type="ECO:0000259" key="24">
    <source>
        <dbReference type="Pfam" id="PF12774"/>
    </source>
</evidence>
<evidence type="ECO:0000256" key="13">
    <source>
        <dbReference type="ARBA" id="ARBA00023054"/>
    </source>
</evidence>
<comment type="subcellular location">
    <subcellularLocation>
        <location evidence="2">Cell membrane</location>
        <topology evidence="2">Peripheral membrane protein</topology>
    </subcellularLocation>
    <subcellularLocation>
        <location evidence="1">Cell projection</location>
        <location evidence="1">Cilium</location>
    </subcellularLocation>
    <subcellularLocation>
        <location evidence="3">Cytoplasm</location>
        <location evidence="3">Cytoskeleton</location>
    </subcellularLocation>
</comment>
<dbReference type="Gene3D" id="3.20.180.20">
    <property type="entry name" value="Dynein heavy chain, N-terminal domain 2"/>
    <property type="match status" value="1"/>
</dbReference>
<dbReference type="CTD" id="35073"/>
<dbReference type="GO" id="GO:0030286">
    <property type="term" value="C:dynein complex"/>
    <property type="evidence" value="ECO:0007669"/>
    <property type="project" value="UniProtKB-KW"/>
</dbReference>
<feature type="domain" description="Dynein heavy chain AAA lid" evidence="28">
    <location>
        <begin position="3783"/>
        <end position="3918"/>
    </location>
</feature>
<dbReference type="Gene3D" id="6.10.140.1060">
    <property type="match status" value="1"/>
</dbReference>
<evidence type="ECO:0000313" key="32">
    <source>
        <dbReference type="Proteomes" id="UP000192223"/>
    </source>
</evidence>
<feature type="domain" description="Dynein heavy chain hydrolytic ATP-binding dynein motor region" evidence="24">
    <location>
        <begin position="1617"/>
        <end position="1955"/>
    </location>
</feature>
<feature type="coiled-coil region" evidence="20">
    <location>
        <begin position="2835"/>
        <end position="2908"/>
    </location>
</feature>
<dbReference type="InterPro" id="IPR024317">
    <property type="entry name" value="Dynein_heavy_chain_D4_dom"/>
</dbReference>
<organism evidence="32 33">
    <name type="scientific">Agrilus planipennis</name>
    <name type="common">Emerald ash borer</name>
    <name type="synonym">Agrilus marcopoli</name>
    <dbReference type="NCBI Taxonomy" id="224129"/>
    <lineage>
        <taxon>Eukaryota</taxon>
        <taxon>Metazoa</taxon>
        <taxon>Ecdysozoa</taxon>
        <taxon>Arthropoda</taxon>
        <taxon>Hexapoda</taxon>
        <taxon>Insecta</taxon>
        <taxon>Pterygota</taxon>
        <taxon>Neoptera</taxon>
        <taxon>Endopterygota</taxon>
        <taxon>Coleoptera</taxon>
        <taxon>Polyphaga</taxon>
        <taxon>Elateriformia</taxon>
        <taxon>Buprestoidea</taxon>
        <taxon>Buprestidae</taxon>
        <taxon>Agrilinae</taxon>
        <taxon>Agrilus</taxon>
    </lineage>
</organism>
<keyword evidence="10" id="KW-0970">Cilium biogenesis/degradation</keyword>
<dbReference type="Proteomes" id="UP000192223">
    <property type="component" value="Unplaced"/>
</dbReference>
<accession>A0A7F5R5E5</accession>
<evidence type="ECO:0000259" key="21">
    <source>
        <dbReference type="Pfam" id="PF03028"/>
    </source>
</evidence>
<evidence type="ECO:0000256" key="16">
    <source>
        <dbReference type="ARBA" id="ARBA00023175"/>
    </source>
</evidence>
<dbReference type="Pfam" id="PF12777">
    <property type="entry name" value="MT"/>
    <property type="match status" value="1"/>
</dbReference>
<keyword evidence="13 20" id="KW-0175">Coiled coil</keyword>
<keyword evidence="17" id="KW-0206">Cytoskeleton</keyword>
<evidence type="ECO:0000256" key="11">
    <source>
        <dbReference type="ARBA" id="ARBA00022840"/>
    </source>
</evidence>
<feature type="domain" description="Dynein heavy chain region D6 P-loop" evidence="21">
    <location>
        <begin position="3642"/>
        <end position="3751"/>
    </location>
</feature>
<dbReference type="Pfam" id="PF12775">
    <property type="entry name" value="AAA_7"/>
    <property type="match status" value="1"/>
</dbReference>
<keyword evidence="15" id="KW-0472">Membrane</keyword>
<dbReference type="Gene3D" id="1.20.1270.280">
    <property type="match status" value="1"/>
</dbReference>
<evidence type="ECO:0000259" key="25">
    <source>
        <dbReference type="Pfam" id="PF12777"/>
    </source>
</evidence>
<gene>
    <name evidence="33" type="primary">LOC108740388</name>
</gene>
<dbReference type="InterPro" id="IPR043160">
    <property type="entry name" value="Dynein_C_barrel"/>
</dbReference>
<dbReference type="InterPro" id="IPR013594">
    <property type="entry name" value="Dynein_heavy_tail"/>
</dbReference>
<name>A0A7F5R5E5_AGRPL</name>
<dbReference type="GO" id="GO:0005874">
    <property type="term" value="C:microtubule"/>
    <property type="evidence" value="ECO:0007669"/>
    <property type="project" value="UniProtKB-KW"/>
</dbReference>
<evidence type="ECO:0000259" key="27">
    <source>
        <dbReference type="Pfam" id="PF12781"/>
    </source>
</evidence>
<keyword evidence="8" id="KW-0493">Microtubule</keyword>
<dbReference type="Pfam" id="PF12781">
    <property type="entry name" value="AAA_9"/>
    <property type="match status" value="1"/>
</dbReference>
<dbReference type="InterPro" id="IPR035706">
    <property type="entry name" value="AAA_9"/>
</dbReference>
<proteinExistence type="inferred from homology"/>
<evidence type="ECO:0000256" key="6">
    <source>
        <dbReference type="ARBA" id="ARBA00022475"/>
    </source>
</evidence>
<feature type="coiled-coil region" evidence="20">
    <location>
        <begin position="3347"/>
        <end position="3374"/>
    </location>
</feature>
<dbReference type="FunCoup" id="A0A7F5R5E5">
    <property type="interactions" value="127"/>
</dbReference>
<keyword evidence="6" id="KW-1003">Cell membrane</keyword>
<dbReference type="Gene3D" id="3.40.50.300">
    <property type="entry name" value="P-loop containing nucleotide triphosphate hydrolases"/>
    <property type="match status" value="5"/>
</dbReference>
<dbReference type="GO" id="GO:0005929">
    <property type="term" value="C:cilium"/>
    <property type="evidence" value="ECO:0007669"/>
    <property type="project" value="UniProtKB-SubCell"/>
</dbReference>